<name>A0A369B4X3_9BACL</name>
<protein>
    <submittedName>
        <fullName evidence="2">Uncharacterized protein DUF2500</fullName>
    </submittedName>
</protein>
<evidence type="ECO:0000256" key="1">
    <source>
        <dbReference type="SAM" id="Phobius"/>
    </source>
</evidence>
<dbReference type="Proteomes" id="UP000253090">
    <property type="component" value="Unassembled WGS sequence"/>
</dbReference>
<keyword evidence="1" id="KW-0472">Membrane</keyword>
<dbReference type="Gene3D" id="2.40.50.660">
    <property type="match status" value="1"/>
</dbReference>
<evidence type="ECO:0000313" key="3">
    <source>
        <dbReference type="Proteomes" id="UP000253090"/>
    </source>
</evidence>
<organism evidence="2 3">
    <name type="scientific">Fontibacillus phaseoli</name>
    <dbReference type="NCBI Taxonomy" id="1416533"/>
    <lineage>
        <taxon>Bacteria</taxon>
        <taxon>Bacillati</taxon>
        <taxon>Bacillota</taxon>
        <taxon>Bacilli</taxon>
        <taxon>Bacillales</taxon>
        <taxon>Paenibacillaceae</taxon>
        <taxon>Fontibacillus</taxon>
    </lineage>
</organism>
<dbReference type="EMBL" id="QPJW01000012">
    <property type="protein sequence ID" value="RCX16481.1"/>
    <property type="molecule type" value="Genomic_DNA"/>
</dbReference>
<gene>
    <name evidence="2" type="ORF">DFP94_112101</name>
</gene>
<keyword evidence="1" id="KW-0812">Transmembrane</keyword>
<accession>A0A369B4X3</accession>
<keyword evidence="3" id="KW-1185">Reference proteome</keyword>
<keyword evidence="1" id="KW-1133">Transmembrane helix</keyword>
<dbReference type="AlphaFoldDB" id="A0A369B4X3"/>
<proteinExistence type="predicted"/>
<dbReference type="InterPro" id="IPR019635">
    <property type="entry name" value="DUF2500"/>
</dbReference>
<reference evidence="2 3" key="1">
    <citation type="submission" date="2018-07" db="EMBL/GenBank/DDBJ databases">
        <title>Genomic Encyclopedia of Type Strains, Phase III (KMG-III): the genomes of soil and plant-associated and newly described type strains.</title>
        <authorList>
            <person name="Whitman W."/>
        </authorList>
    </citation>
    <scope>NUCLEOTIDE SEQUENCE [LARGE SCALE GENOMIC DNA]</scope>
    <source>
        <strain evidence="2 3">CECT 8333</strain>
    </source>
</reference>
<sequence>MKLMFTLVPILIAVIFAAVIISLIVRGVRYAKNAGSPRDSRYARIVSKRMNVRSHSHNMNDSMHNSSRTYYYITLEFDNGQRQEYLDVKNLYGLVVEGDVGYAAIQGDWIVAFERNAGQGQGGNRF</sequence>
<feature type="transmembrane region" description="Helical" evidence="1">
    <location>
        <begin position="6"/>
        <end position="28"/>
    </location>
</feature>
<comment type="caution">
    <text evidence="2">The sequence shown here is derived from an EMBL/GenBank/DDBJ whole genome shotgun (WGS) entry which is preliminary data.</text>
</comment>
<dbReference type="Pfam" id="PF10694">
    <property type="entry name" value="DUF2500"/>
    <property type="match status" value="1"/>
</dbReference>
<dbReference type="RefSeq" id="WP_425459271.1">
    <property type="nucleotide sequence ID" value="NZ_QPJW01000012.1"/>
</dbReference>
<evidence type="ECO:0000313" key="2">
    <source>
        <dbReference type="EMBL" id="RCX16481.1"/>
    </source>
</evidence>